<accession>A0A8X6W5L5</accession>
<gene>
    <name evidence="1" type="primary">AVEN_229779_1</name>
    <name evidence="1" type="ORF">TNCV_3440841</name>
</gene>
<evidence type="ECO:0000313" key="2">
    <source>
        <dbReference type="Proteomes" id="UP000887159"/>
    </source>
</evidence>
<dbReference type="Proteomes" id="UP000887159">
    <property type="component" value="Unassembled WGS sequence"/>
</dbReference>
<name>A0A8X6W5L5_TRICX</name>
<dbReference type="PANTHER" id="PTHR47331">
    <property type="entry name" value="PHD-TYPE DOMAIN-CONTAINING PROTEIN"/>
    <property type="match status" value="1"/>
</dbReference>
<dbReference type="InterPro" id="IPR036397">
    <property type="entry name" value="RNaseH_sf"/>
</dbReference>
<dbReference type="SUPFAM" id="SSF53098">
    <property type="entry name" value="Ribonuclease H-like"/>
    <property type="match status" value="1"/>
</dbReference>
<reference evidence="1" key="1">
    <citation type="submission" date="2020-08" db="EMBL/GenBank/DDBJ databases">
        <title>Multicomponent nature underlies the extraordinary mechanical properties of spider dragline silk.</title>
        <authorList>
            <person name="Kono N."/>
            <person name="Nakamura H."/>
            <person name="Mori M."/>
            <person name="Yoshida Y."/>
            <person name="Ohtoshi R."/>
            <person name="Malay A.D."/>
            <person name="Moran D.A.P."/>
            <person name="Tomita M."/>
            <person name="Numata K."/>
            <person name="Arakawa K."/>
        </authorList>
    </citation>
    <scope>NUCLEOTIDE SEQUENCE</scope>
</reference>
<dbReference type="InterPro" id="IPR012337">
    <property type="entry name" value="RNaseH-like_sf"/>
</dbReference>
<comment type="caution">
    <text evidence="1">The sequence shown here is derived from an EMBL/GenBank/DDBJ whole genome shotgun (WGS) entry which is preliminary data.</text>
</comment>
<proteinExistence type="predicted"/>
<sequence>MFLAGHPSQGCFGLQSHCAPCYFFNQASFYPSDFSFSVQVTAPLPAVHVEQSAPFSVVGIDFGGFTYTKDIVLVTCDATSALHLELVNNLTAEIFLLALRRFICHYGLCSKILTDNAKTFKKSELELKNLWKVISDPAVKTFYASHKIRW</sequence>
<keyword evidence="2" id="KW-1185">Reference proteome</keyword>
<dbReference type="EMBL" id="BMAU01021386">
    <property type="protein sequence ID" value="GFY28717.1"/>
    <property type="molecule type" value="Genomic_DNA"/>
</dbReference>
<dbReference type="Gene3D" id="3.30.420.10">
    <property type="entry name" value="Ribonuclease H-like superfamily/Ribonuclease H"/>
    <property type="match status" value="1"/>
</dbReference>
<dbReference type="GO" id="GO:0003676">
    <property type="term" value="F:nucleic acid binding"/>
    <property type="evidence" value="ECO:0007669"/>
    <property type="project" value="InterPro"/>
</dbReference>
<organism evidence="1 2">
    <name type="scientific">Trichonephila clavipes</name>
    <name type="common">Golden silk orbweaver</name>
    <name type="synonym">Nephila clavipes</name>
    <dbReference type="NCBI Taxonomy" id="2585209"/>
    <lineage>
        <taxon>Eukaryota</taxon>
        <taxon>Metazoa</taxon>
        <taxon>Ecdysozoa</taxon>
        <taxon>Arthropoda</taxon>
        <taxon>Chelicerata</taxon>
        <taxon>Arachnida</taxon>
        <taxon>Araneae</taxon>
        <taxon>Araneomorphae</taxon>
        <taxon>Entelegynae</taxon>
        <taxon>Araneoidea</taxon>
        <taxon>Nephilidae</taxon>
        <taxon>Trichonephila</taxon>
    </lineage>
</organism>
<protein>
    <submittedName>
        <fullName evidence="1">Integrase catalytic domain-containing protein</fullName>
    </submittedName>
</protein>
<evidence type="ECO:0000313" key="1">
    <source>
        <dbReference type="EMBL" id="GFY28717.1"/>
    </source>
</evidence>
<dbReference type="AlphaFoldDB" id="A0A8X6W5L5"/>